<proteinExistence type="predicted"/>
<dbReference type="VEuPathDB" id="PlasmoDB:POWCR01_000016900"/>
<reference evidence="1 2" key="1">
    <citation type="submission" date="2016-06" db="EMBL/GenBank/DDBJ databases">
        <authorList>
            <consortium name="Pathogen Informatics"/>
        </authorList>
    </citation>
    <scope>NUCLEOTIDE SEQUENCE [LARGE SCALE GENOMIC DNA]</scope>
</reference>
<accession>A0A1C3KEK0</accession>
<gene>
    <name evidence="1" type="primary">PowCR01_000016900</name>
    <name evidence="1" type="ORF">POWCR01_000016900</name>
</gene>
<sequence>MRLLDCRIHDKITHINPIRGIIKHVEIALKTFMKMINPDIGCTCKKFNYNLDKLTHLKNQQYYSANFYYIIENFGYAWNFYDYIYCSLIKYEIKIYNCIIRYSNKTNVYILE</sequence>
<evidence type="ECO:0000313" key="2">
    <source>
        <dbReference type="Proteomes" id="UP000243200"/>
    </source>
</evidence>
<dbReference type="Proteomes" id="UP000243200">
    <property type="component" value="Unassembled WGS sequence"/>
</dbReference>
<evidence type="ECO:0000313" key="1">
    <source>
        <dbReference type="EMBL" id="SBT72044.1"/>
    </source>
</evidence>
<dbReference type="AlphaFoldDB" id="A0A1C3KEK0"/>
<dbReference type="VEuPathDB" id="PlasmoDB:PocGH01_00235800"/>
<name>A0A1C3KEK0_PLAOA</name>
<dbReference type="EMBL" id="FLRJ01000017">
    <property type="protein sequence ID" value="SBT72044.1"/>
    <property type="molecule type" value="Genomic_DNA"/>
</dbReference>
<organism evidence="1 2">
    <name type="scientific">Plasmodium ovale</name>
    <name type="common">malaria parasite P. ovale</name>
    <dbReference type="NCBI Taxonomy" id="36330"/>
    <lineage>
        <taxon>Eukaryota</taxon>
        <taxon>Sar</taxon>
        <taxon>Alveolata</taxon>
        <taxon>Apicomplexa</taxon>
        <taxon>Aconoidasida</taxon>
        <taxon>Haemosporida</taxon>
        <taxon>Plasmodiidae</taxon>
        <taxon>Plasmodium</taxon>
        <taxon>Plasmodium (Plasmodium)</taxon>
    </lineage>
</organism>
<protein>
    <submittedName>
        <fullName evidence="1">Uncharacterized protein</fullName>
    </submittedName>
</protein>